<dbReference type="AlphaFoldDB" id="A0A8J7VZB4"/>
<feature type="domain" description="4Fe-4S ferredoxin-type" evidence="5">
    <location>
        <begin position="3"/>
        <end position="32"/>
    </location>
</feature>
<dbReference type="GO" id="GO:0046872">
    <property type="term" value="F:metal ion binding"/>
    <property type="evidence" value="ECO:0007669"/>
    <property type="project" value="UniProtKB-KW"/>
</dbReference>
<dbReference type="PROSITE" id="PS00198">
    <property type="entry name" value="4FE4S_FER_1"/>
    <property type="match status" value="1"/>
</dbReference>
<evidence type="ECO:0000313" key="7">
    <source>
        <dbReference type="Proteomes" id="UP000675664"/>
    </source>
</evidence>
<evidence type="ECO:0000313" key="6">
    <source>
        <dbReference type="EMBL" id="MBR0597917.1"/>
    </source>
</evidence>
<dbReference type="Gene3D" id="3.30.70.20">
    <property type="match status" value="2"/>
</dbReference>
<dbReference type="PANTHER" id="PTHR43177">
    <property type="entry name" value="PROTEIN NRFC"/>
    <property type="match status" value="1"/>
</dbReference>
<keyword evidence="7" id="KW-1185">Reference proteome</keyword>
<keyword evidence="3" id="KW-0408">Iron</keyword>
<accession>A0A8J7VZB4</accession>
<keyword evidence="1" id="KW-0004">4Fe-4S</keyword>
<proteinExistence type="predicted"/>
<dbReference type="InterPro" id="IPR017900">
    <property type="entry name" value="4Fe4S_Fe_S_CS"/>
</dbReference>
<name>A0A8J7VZB4_9FIRM</name>
<dbReference type="EMBL" id="JAGSND010000004">
    <property type="protein sequence ID" value="MBR0597917.1"/>
    <property type="molecule type" value="Genomic_DNA"/>
</dbReference>
<dbReference type="Proteomes" id="UP000675664">
    <property type="component" value="Unassembled WGS sequence"/>
</dbReference>
<sequence length="201" mass="22371">MRYGMLIDLRKCVGCNACTIACRGQNGTPAGINFNKTKKYETGKYPSSKMKYLPMPCMHCKNPPCMKVCPAGATEKHENGIVTADSDKCIGCRACIIACPYEARQFIWQVNQYYENQNPTPFENKKYRKFEKGTVVKCIFCIDRVAEGLPPACVHTCLSGARVFGDLEDPNSEISKLISMHGALPFRAELGTEPSVYYING</sequence>
<dbReference type="SUPFAM" id="SSF54862">
    <property type="entry name" value="4Fe-4S ferredoxins"/>
    <property type="match status" value="1"/>
</dbReference>
<evidence type="ECO:0000256" key="4">
    <source>
        <dbReference type="ARBA" id="ARBA00023014"/>
    </source>
</evidence>
<evidence type="ECO:0000259" key="5">
    <source>
        <dbReference type="PROSITE" id="PS51379"/>
    </source>
</evidence>
<evidence type="ECO:0000256" key="3">
    <source>
        <dbReference type="ARBA" id="ARBA00023004"/>
    </source>
</evidence>
<evidence type="ECO:0000256" key="1">
    <source>
        <dbReference type="ARBA" id="ARBA00022485"/>
    </source>
</evidence>
<dbReference type="Pfam" id="PF12800">
    <property type="entry name" value="Fer4_4"/>
    <property type="match status" value="1"/>
</dbReference>
<dbReference type="InterPro" id="IPR017896">
    <property type="entry name" value="4Fe4S_Fe-S-bd"/>
</dbReference>
<dbReference type="GO" id="GO:0051539">
    <property type="term" value="F:4 iron, 4 sulfur cluster binding"/>
    <property type="evidence" value="ECO:0007669"/>
    <property type="project" value="UniProtKB-KW"/>
</dbReference>
<gene>
    <name evidence="6" type="ORF">KCX82_08540</name>
</gene>
<keyword evidence="4" id="KW-0411">Iron-sulfur</keyword>
<evidence type="ECO:0000256" key="2">
    <source>
        <dbReference type="ARBA" id="ARBA00022723"/>
    </source>
</evidence>
<organism evidence="6 7">
    <name type="scientific">Sinanaerobacter chloroacetimidivorans</name>
    <dbReference type="NCBI Taxonomy" id="2818044"/>
    <lineage>
        <taxon>Bacteria</taxon>
        <taxon>Bacillati</taxon>
        <taxon>Bacillota</taxon>
        <taxon>Clostridia</taxon>
        <taxon>Peptostreptococcales</taxon>
        <taxon>Anaerovoracaceae</taxon>
        <taxon>Sinanaerobacter</taxon>
    </lineage>
</organism>
<dbReference type="PROSITE" id="PS51379">
    <property type="entry name" value="4FE4S_FER_2"/>
    <property type="match status" value="3"/>
</dbReference>
<dbReference type="RefSeq" id="WP_227018042.1">
    <property type="nucleotide sequence ID" value="NZ_JAGSND010000004.1"/>
</dbReference>
<feature type="domain" description="4Fe-4S ferredoxin-type" evidence="5">
    <location>
        <begin position="48"/>
        <end position="79"/>
    </location>
</feature>
<reference evidence="6" key="2">
    <citation type="submission" date="2021-04" db="EMBL/GenBank/DDBJ databases">
        <authorList>
            <person name="Liu J."/>
        </authorList>
    </citation>
    <scope>NUCLEOTIDE SEQUENCE</scope>
    <source>
        <strain evidence="6">BAD-6</strain>
    </source>
</reference>
<reference evidence="6" key="1">
    <citation type="submission" date="2021-04" db="EMBL/GenBank/DDBJ databases">
        <title>Sinoanaerobacter chloroacetimidivorans sp. nov., an obligate anaerobic bacterium isolated from anaerobic sludge.</title>
        <authorList>
            <person name="Bao Y."/>
        </authorList>
    </citation>
    <scope>NUCLEOTIDE SEQUENCE</scope>
    <source>
        <strain evidence="6">BAD-6</strain>
    </source>
</reference>
<protein>
    <submittedName>
        <fullName evidence="6">4Fe-4S dicluster domain-containing protein</fullName>
    </submittedName>
</protein>
<dbReference type="InterPro" id="IPR050954">
    <property type="entry name" value="ET_IronSulfur_Cluster-Binding"/>
</dbReference>
<keyword evidence="2" id="KW-0479">Metal-binding</keyword>
<dbReference type="CDD" id="cd10551">
    <property type="entry name" value="PsrB"/>
    <property type="match status" value="1"/>
</dbReference>
<feature type="domain" description="4Fe-4S ferredoxin-type" evidence="5">
    <location>
        <begin position="80"/>
        <end position="109"/>
    </location>
</feature>
<dbReference type="Pfam" id="PF13247">
    <property type="entry name" value="Fer4_11"/>
    <property type="match status" value="2"/>
</dbReference>
<comment type="caution">
    <text evidence="6">The sequence shown here is derived from an EMBL/GenBank/DDBJ whole genome shotgun (WGS) entry which is preliminary data.</text>
</comment>
<dbReference type="PANTHER" id="PTHR43177:SF3">
    <property type="entry name" value="PROTEIN NRFC HOMOLOG"/>
    <property type="match status" value="1"/>
</dbReference>